<evidence type="ECO:0000313" key="1">
    <source>
        <dbReference type="EMBL" id="CAB4782409.1"/>
    </source>
</evidence>
<organism evidence="1">
    <name type="scientific">freshwater metagenome</name>
    <dbReference type="NCBI Taxonomy" id="449393"/>
    <lineage>
        <taxon>unclassified sequences</taxon>
        <taxon>metagenomes</taxon>
        <taxon>ecological metagenomes</taxon>
    </lineage>
</organism>
<protein>
    <submittedName>
        <fullName evidence="1">Unannotated protein</fullName>
    </submittedName>
</protein>
<gene>
    <name evidence="1" type="ORF">UFOPK2918_01029</name>
</gene>
<dbReference type="EMBL" id="CAEZZT010000080">
    <property type="protein sequence ID" value="CAB4782409.1"/>
    <property type="molecule type" value="Genomic_DNA"/>
</dbReference>
<dbReference type="Gene3D" id="3.30.70.100">
    <property type="match status" value="1"/>
</dbReference>
<proteinExistence type="predicted"/>
<name>A0A6J6WEB7_9ZZZZ</name>
<accession>A0A6J6WEB7</accession>
<sequence>MTKVVEQSYWKLAEGQREIFDKVVAEMIALAKAEFNVDVTYGAVQNGTQGGNFLFIFTYPDGATFGKFIDTYRTNAAWQGLMKKYEGVPIDELVSDIERIHML</sequence>
<dbReference type="AlphaFoldDB" id="A0A6J6WEB7"/>
<reference evidence="1" key="1">
    <citation type="submission" date="2020-05" db="EMBL/GenBank/DDBJ databases">
        <authorList>
            <person name="Chiriac C."/>
            <person name="Salcher M."/>
            <person name="Ghai R."/>
            <person name="Kavagutti S V."/>
        </authorList>
    </citation>
    <scope>NUCLEOTIDE SEQUENCE</scope>
</reference>